<dbReference type="InterPro" id="IPR057336">
    <property type="entry name" value="GerAC_N"/>
</dbReference>
<dbReference type="InterPro" id="IPR046953">
    <property type="entry name" value="Spore_GerAC-like_C"/>
</dbReference>
<evidence type="ECO:0000256" key="3">
    <source>
        <dbReference type="ARBA" id="ARBA00022544"/>
    </source>
</evidence>
<evidence type="ECO:0000256" key="1">
    <source>
        <dbReference type="ARBA" id="ARBA00004635"/>
    </source>
</evidence>
<sequence length="431" mass="49851">MKHSKKAVLGVLIVISMLYLSGCWDRVEIEDRGYILALGVDKYDPSDLKKYETSEYINLDRKTQKFSPEQKKPDIKTNQKGIDPQTKRKVKPPLPSSKNQYKFAVTVLFPNLRTIGKDSKSDEQMRFLFVRPTNNVVGIRNYLEREINKRLYYGYLKVVVFGKDLAKDSGLVREVLDGLNRESDIPQNTYLLVSETTARDILNTMPLVQPVTGIHLFEISKNASIYGRVIDTPLGQVVNSFINSNCAVISRVEPGVETLKIAGAAVFKNFKFVGWIDEKQLQVYKLLMGKAQHAFFDDLKYKSSYIPFVTTEIQVRKKIKDDKDRLRIIYNLRIEGEVTEFVFKSGYKVLDDPMRRFIQTELNRIIKQRSQQLCYILNVKYNADVLGIGDFISKHRPKEWEKLKKSWDTELKKIKVEVIPDVRIRRSGTAF</sequence>
<keyword evidence="3" id="KW-0309">Germination</keyword>
<evidence type="ECO:0000256" key="7">
    <source>
        <dbReference type="ARBA" id="ARBA00023288"/>
    </source>
</evidence>
<feature type="domain" description="Spore germination protein N-terminal" evidence="10">
    <location>
        <begin position="99"/>
        <end position="253"/>
    </location>
</feature>
<keyword evidence="5" id="KW-0472">Membrane</keyword>
<dbReference type="Pfam" id="PF05504">
    <property type="entry name" value="Spore_GerAC"/>
    <property type="match status" value="1"/>
</dbReference>
<dbReference type="NCBIfam" id="TIGR02887">
    <property type="entry name" value="spore_ger_x_C"/>
    <property type="match status" value="1"/>
</dbReference>
<evidence type="ECO:0000256" key="6">
    <source>
        <dbReference type="ARBA" id="ARBA00023139"/>
    </source>
</evidence>
<evidence type="ECO:0000259" key="10">
    <source>
        <dbReference type="Pfam" id="PF25198"/>
    </source>
</evidence>
<accession>A0ABN6E923</accession>
<dbReference type="Proteomes" id="UP000663623">
    <property type="component" value="Chromosome"/>
</dbReference>
<evidence type="ECO:0000259" key="9">
    <source>
        <dbReference type="Pfam" id="PF05504"/>
    </source>
</evidence>
<organism evidence="11 12">
    <name type="scientific">Caldicellulosiruptor diazotrophicus</name>
    <dbReference type="NCBI Taxonomy" id="2806205"/>
    <lineage>
        <taxon>Bacteria</taxon>
        <taxon>Bacillati</taxon>
        <taxon>Bacillota</taxon>
        <taxon>Bacillota incertae sedis</taxon>
        <taxon>Caldicellulosiruptorales</taxon>
        <taxon>Caldicellulosiruptoraceae</taxon>
        <taxon>Caldicellulosiruptor</taxon>
    </lineage>
</organism>
<evidence type="ECO:0000256" key="4">
    <source>
        <dbReference type="ARBA" id="ARBA00022729"/>
    </source>
</evidence>
<evidence type="ECO:0000256" key="2">
    <source>
        <dbReference type="ARBA" id="ARBA00007886"/>
    </source>
</evidence>
<keyword evidence="6" id="KW-0564">Palmitate</keyword>
<keyword evidence="4" id="KW-0732">Signal</keyword>
<keyword evidence="12" id="KW-1185">Reference proteome</keyword>
<comment type="similarity">
    <text evidence="2">Belongs to the GerABKC lipoprotein family.</text>
</comment>
<dbReference type="InterPro" id="IPR038501">
    <property type="entry name" value="Spore_GerAC_C_sf"/>
</dbReference>
<keyword evidence="7" id="KW-0449">Lipoprotein</keyword>
<protein>
    <submittedName>
        <fullName evidence="11">Spore germination protein YfkR</fullName>
    </submittedName>
</protein>
<gene>
    <name evidence="11" type="primary">yfkR</name>
    <name evidence="11" type="ORF">CaldiYA01_06040</name>
</gene>
<evidence type="ECO:0000313" key="12">
    <source>
        <dbReference type="Proteomes" id="UP000663623"/>
    </source>
</evidence>
<dbReference type="RefSeq" id="WP_207181189.1">
    <property type="nucleotide sequence ID" value="NZ_AP024480.1"/>
</dbReference>
<dbReference type="PANTHER" id="PTHR35789">
    <property type="entry name" value="SPORE GERMINATION PROTEIN B3"/>
    <property type="match status" value="1"/>
</dbReference>
<feature type="compositionally biased region" description="Basic and acidic residues" evidence="8">
    <location>
        <begin position="66"/>
        <end position="77"/>
    </location>
</feature>
<dbReference type="Gene3D" id="3.30.300.210">
    <property type="entry name" value="Nutrient germinant receptor protein C, domain 3"/>
    <property type="match status" value="1"/>
</dbReference>
<reference evidence="11 12" key="1">
    <citation type="submission" date="2021-02" db="EMBL/GenBank/DDBJ databases">
        <title>Nitrogen-fixing ability and nitrogen fixation related genes of thermophilic fermentative bacteria in the genus Caldicellulosiruptor.</title>
        <authorList>
            <person name="Chen Y."/>
            <person name="Nishihara A."/>
            <person name="Haruta S."/>
        </authorList>
    </citation>
    <scope>NUCLEOTIDE SEQUENCE [LARGE SCALE GENOMIC DNA]</scope>
    <source>
        <strain evidence="11 12">YA01</strain>
    </source>
</reference>
<feature type="domain" description="Spore germination GerAC-like C-terminal" evidence="9">
    <location>
        <begin position="263"/>
        <end position="428"/>
    </location>
</feature>
<proteinExistence type="inferred from homology"/>
<name>A0ABN6E923_9FIRM</name>
<evidence type="ECO:0000313" key="11">
    <source>
        <dbReference type="EMBL" id="BCS80644.1"/>
    </source>
</evidence>
<evidence type="ECO:0000256" key="8">
    <source>
        <dbReference type="SAM" id="MobiDB-lite"/>
    </source>
</evidence>
<feature type="region of interest" description="Disordered" evidence="8">
    <location>
        <begin position="66"/>
        <end position="97"/>
    </location>
</feature>
<dbReference type="PANTHER" id="PTHR35789:SF1">
    <property type="entry name" value="SPORE GERMINATION PROTEIN B3"/>
    <property type="match status" value="1"/>
</dbReference>
<dbReference type="Pfam" id="PF25198">
    <property type="entry name" value="Spore_GerAC_N"/>
    <property type="match status" value="1"/>
</dbReference>
<comment type="subcellular location">
    <subcellularLocation>
        <location evidence="1">Membrane</location>
        <topology evidence="1">Lipid-anchor</topology>
    </subcellularLocation>
</comment>
<evidence type="ECO:0000256" key="5">
    <source>
        <dbReference type="ARBA" id="ARBA00023136"/>
    </source>
</evidence>
<dbReference type="EMBL" id="AP024480">
    <property type="protein sequence ID" value="BCS80644.1"/>
    <property type="molecule type" value="Genomic_DNA"/>
</dbReference>
<dbReference type="InterPro" id="IPR008844">
    <property type="entry name" value="Spore_GerAC-like"/>
</dbReference>